<sequence length="326" mass="34340">MTSAVTHRRLGRTDLEISPIGIGTMQMANRGMVTAAYPSITADASAAVVRAAIDGGVNWFDTAEMYGRGESERALTTALRTAGANPGDVLVATKWAPMLRTAASIGNTIDTRLAALQGYPIDLYQIHHPYGGFSSIPAQVRAMAQLAKDSRIRSIGVSNFSAAQMEQASAVLATYGLTLASNQVKINALHRNIETNGVLAAANRLGVTLIAYTPLESGILTGRFHDDPQAVESLTRVRRIAGGFAKKVTQATPLVDELRAVAKAHDVSLSQVALSWLVTYYDDTVVAIPGASKPHQATQAAAAMSVQLSATERAGIADASRRSGAL</sequence>
<evidence type="ECO:0000256" key="1">
    <source>
        <dbReference type="ARBA" id="ARBA00023002"/>
    </source>
</evidence>
<proteinExistence type="predicted"/>
<dbReference type="InterPro" id="IPR018170">
    <property type="entry name" value="Aldo/ket_reductase_CS"/>
</dbReference>
<gene>
    <name evidence="3" type="ORF">GCM10009765_42780</name>
</gene>
<dbReference type="PANTHER" id="PTHR43364:SF4">
    <property type="entry name" value="NAD(P)-LINKED OXIDOREDUCTASE SUPERFAMILY PROTEIN"/>
    <property type="match status" value="1"/>
</dbReference>
<name>A0ABN2HIZ7_9ACTN</name>
<dbReference type="InterPro" id="IPR036812">
    <property type="entry name" value="NAD(P)_OxRdtase_dom_sf"/>
</dbReference>
<organism evidence="3 4">
    <name type="scientific">Fodinicola feengrottensis</name>
    <dbReference type="NCBI Taxonomy" id="435914"/>
    <lineage>
        <taxon>Bacteria</taxon>
        <taxon>Bacillati</taxon>
        <taxon>Actinomycetota</taxon>
        <taxon>Actinomycetes</taxon>
        <taxon>Mycobacteriales</taxon>
        <taxon>Fodinicola</taxon>
    </lineage>
</organism>
<dbReference type="RefSeq" id="WP_344312066.1">
    <property type="nucleotide sequence ID" value="NZ_BAAANY010000015.1"/>
</dbReference>
<evidence type="ECO:0000313" key="3">
    <source>
        <dbReference type="EMBL" id="GAA1688764.1"/>
    </source>
</evidence>
<keyword evidence="1" id="KW-0560">Oxidoreductase</keyword>
<dbReference type="InterPro" id="IPR023210">
    <property type="entry name" value="NADP_OxRdtase_dom"/>
</dbReference>
<reference evidence="3 4" key="1">
    <citation type="journal article" date="2019" name="Int. J. Syst. Evol. Microbiol.">
        <title>The Global Catalogue of Microorganisms (GCM) 10K type strain sequencing project: providing services to taxonomists for standard genome sequencing and annotation.</title>
        <authorList>
            <consortium name="The Broad Institute Genomics Platform"/>
            <consortium name="The Broad Institute Genome Sequencing Center for Infectious Disease"/>
            <person name="Wu L."/>
            <person name="Ma J."/>
        </authorList>
    </citation>
    <scope>NUCLEOTIDE SEQUENCE [LARGE SCALE GENOMIC DNA]</scope>
    <source>
        <strain evidence="3 4">JCM 14718</strain>
    </source>
</reference>
<dbReference type="Gene3D" id="3.20.20.100">
    <property type="entry name" value="NADP-dependent oxidoreductase domain"/>
    <property type="match status" value="1"/>
</dbReference>
<evidence type="ECO:0000259" key="2">
    <source>
        <dbReference type="Pfam" id="PF00248"/>
    </source>
</evidence>
<evidence type="ECO:0000313" key="4">
    <source>
        <dbReference type="Proteomes" id="UP001500618"/>
    </source>
</evidence>
<comment type="caution">
    <text evidence="3">The sequence shown here is derived from an EMBL/GenBank/DDBJ whole genome shotgun (WGS) entry which is preliminary data.</text>
</comment>
<accession>A0ABN2HIZ7</accession>
<dbReference type="EMBL" id="BAAANY010000015">
    <property type="protein sequence ID" value="GAA1688764.1"/>
    <property type="molecule type" value="Genomic_DNA"/>
</dbReference>
<dbReference type="PANTHER" id="PTHR43364">
    <property type="entry name" value="NADH-SPECIFIC METHYLGLYOXAL REDUCTASE-RELATED"/>
    <property type="match status" value="1"/>
</dbReference>
<dbReference type="InterPro" id="IPR050523">
    <property type="entry name" value="AKR_Detox_Biosynth"/>
</dbReference>
<dbReference type="Proteomes" id="UP001500618">
    <property type="component" value="Unassembled WGS sequence"/>
</dbReference>
<dbReference type="PRINTS" id="PR00069">
    <property type="entry name" value="ALDKETRDTASE"/>
</dbReference>
<dbReference type="PROSITE" id="PS00062">
    <property type="entry name" value="ALDOKETO_REDUCTASE_2"/>
    <property type="match status" value="1"/>
</dbReference>
<protein>
    <submittedName>
        <fullName evidence="3">Aldo/keto reductase</fullName>
    </submittedName>
</protein>
<dbReference type="InterPro" id="IPR020471">
    <property type="entry name" value="AKR"/>
</dbReference>
<feature type="domain" description="NADP-dependent oxidoreductase" evidence="2">
    <location>
        <begin position="19"/>
        <end position="317"/>
    </location>
</feature>
<dbReference type="Pfam" id="PF00248">
    <property type="entry name" value="Aldo_ket_red"/>
    <property type="match status" value="1"/>
</dbReference>
<keyword evidence="4" id="KW-1185">Reference proteome</keyword>
<dbReference type="SUPFAM" id="SSF51430">
    <property type="entry name" value="NAD(P)-linked oxidoreductase"/>
    <property type="match status" value="1"/>
</dbReference>